<evidence type="ECO:0000256" key="1">
    <source>
        <dbReference type="ARBA" id="ARBA00005565"/>
    </source>
</evidence>
<sequence length="141" mass="15290">MPLARRLADRIHTFEGIDVPVGVLDITLYRDDLRSQAIRAVGPTDVPPAGIDGRRVILVDDVLFSGRTVRAALDALSDIGRPRSVQLAVLVDRGHRELPIRADYVGKNIPTALSESVKVTLDETDGADGVKLFGVPGEREE</sequence>
<dbReference type="InterPro" id="IPR029057">
    <property type="entry name" value="PRTase-like"/>
</dbReference>
<dbReference type="InterPro" id="IPR000836">
    <property type="entry name" value="PRTase_dom"/>
</dbReference>
<dbReference type="SUPFAM" id="SSF53271">
    <property type="entry name" value="PRTase-like"/>
    <property type="match status" value="1"/>
</dbReference>
<evidence type="ECO:0000259" key="4">
    <source>
        <dbReference type="Pfam" id="PF00156"/>
    </source>
</evidence>
<dbReference type="FunFam" id="3.40.50.2020:FF:000020">
    <property type="entry name" value="Bifunctional protein PyrR"/>
    <property type="match status" value="1"/>
</dbReference>
<accession>A0A6F8YSH8</accession>
<evidence type="ECO:0000256" key="3">
    <source>
        <dbReference type="ARBA" id="ARBA00023163"/>
    </source>
</evidence>
<reference evidence="5 6" key="1">
    <citation type="submission" date="2020-03" db="EMBL/GenBank/DDBJ databases">
        <title>Whole genome shotgun sequence of Phytohabitans suffuscus NBRC 105367.</title>
        <authorList>
            <person name="Komaki H."/>
            <person name="Tamura T."/>
        </authorList>
    </citation>
    <scope>NUCLEOTIDE SEQUENCE [LARGE SCALE GENOMIC DNA]</scope>
    <source>
        <strain evidence="5 6">NBRC 105367</strain>
    </source>
</reference>
<comment type="similarity">
    <text evidence="1">Belongs to the purine/pyrimidine phosphoribosyltransferase family. PyrR subfamily.</text>
</comment>
<reference evidence="5 6" key="2">
    <citation type="submission" date="2020-03" db="EMBL/GenBank/DDBJ databases">
        <authorList>
            <person name="Ichikawa N."/>
            <person name="Kimura A."/>
            <person name="Kitahashi Y."/>
            <person name="Uohara A."/>
        </authorList>
    </citation>
    <scope>NUCLEOTIDE SEQUENCE [LARGE SCALE GENOMIC DNA]</scope>
    <source>
        <strain evidence="5 6">NBRC 105367</strain>
    </source>
</reference>
<dbReference type="NCBIfam" id="NF003549">
    <property type="entry name" value="PRK05205.1-5"/>
    <property type="match status" value="1"/>
</dbReference>
<organism evidence="5 6">
    <name type="scientific">Phytohabitans suffuscus</name>
    <dbReference type="NCBI Taxonomy" id="624315"/>
    <lineage>
        <taxon>Bacteria</taxon>
        <taxon>Bacillati</taxon>
        <taxon>Actinomycetota</taxon>
        <taxon>Actinomycetes</taxon>
        <taxon>Micromonosporales</taxon>
        <taxon>Micromonosporaceae</taxon>
    </lineage>
</organism>
<proteinExistence type="inferred from homology"/>
<feature type="domain" description="Phosphoribosyltransferase" evidence="4">
    <location>
        <begin position="2"/>
        <end position="112"/>
    </location>
</feature>
<evidence type="ECO:0000313" key="5">
    <source>
        <dbReference type="EMBL" id="BCB89064.1"/>
    </source>
</evidence>
<dbReference type="PANTHER" id="PTHR11608">
    <property type="entry name" value="BIFUNCTIONAL PROTEIN PYRR"/>
    <property type="match status" value="1"/>
</dbReference>
<protein>
    <recommendedName>
        <fullName evidence="4">Phosphoribosyltransferase domain-containing protein</fullName>
    </recommendedName>
</protein>
<keyword evidence="2" id="KW-0805">Transcription regulation</keyword>
<dbReference type="Gene3D" id="3.40.50.2020">
    <property type="match status" value="1"/>
</dbReference>
<keyword evidence="6" id="KW-1185">Reference proteome</keyword>
<dbReference type="KEGG" id="psuu:Psuf_063770"/>
<evidence type="ECO:0000256" key="2">
    <source>
        <dbReference type="ARBA" id="ARBA00023015"/>
    </source>
</evidence>
<dbReference type="InterPro" id="IPR050137">
    <property type="entry name" value="PyrR_bifunctional"/>
</dbReference>
<dbReference type="EMBL" id="AP022871">
    <property type="protein sequence ID" value="BCB89064.1"/>
    <property type="molecule type" value="Genomic_DNA"/>
</dbReference>
<dbReference type="Pfam" id="PF00156">
    <property type="entry name" value="Pribosyltran"/>
    <property type="match status" value="1"/>
</dbReference>
<dbReference type="PANTHER" id="PTHR11608:SF0">
    <property type="entry name" value="BIFUNCTIONAL PROTEIN PYRR"/>
    <property type="match status" value="1"/>
</dbReference>
<dbReference type="CDD" id="cd06223">
    <property type="entry name" value="PRTases_typeI"/>
    <property type="match status" value="1"/>
</dbReference>
<dbReference type="AlphaFoldDB" id="A0A6F8YSH8"/>
<keyword evidence="3" id="KW-0804">Transcription</keyword>
<name>A0A6F8YSH8_9ACTN</name>
<dbReference type="Proteomes" id="UP000503011">
    <property type="component" value="Chromosome"/>
</dbReference>
<gene>
    <name evidence="5" type="ORF">Psuf_063770</name>
</gene>
<evidence type="ECO:0000313" key="6">
    <source>
        <dbReference type="Proteomes" id="UP000503011"/>
    </source>
</evidence>